<evidence type="ECO:0000313" key="1">
    <source>
        <dbReference type="EMBL" id="MBB6637901.1"/>
    </source>
</evidence>
<keyword evidence="2" id="KW-1185">Reference proteome</keyword>
<dbReference type="InterPro" id="IPR002933">
    <property type="entry name" value="Peptidase_M20"/>
</dbReference>
<proteinExistence type="predicted"/>
<name>A0A841T9L2_9BACL</name>
<dbReference type="SUPFAM" id="SSF53187">
    <property type="entry name" value="Zn-dependent exopeptidases"/>
    <property type="match status" value="1"/>
</dbReference>
<evidence type="ECO:0000313" key="2">
    <source>
        <dbReference type="Proteomes" id="UP000535838"/>
    </source>
</evidence>
<sequence length="546" mass="60715">MKRWATERQLQDLLCELVRIPSISGSAAEREFPKAVAGLLSEMPYFREHPELLRSHPAEDGRELVTALVRSKRPTSRTVVLLSHFDVVEIDCYGEWQEHAFHAEELTRLFYDRPEALPDDVRADVESGNWLFGRGVMDMKCGLAVHMSMLERAADGEFDGNVLLLAVPDEEVNSVGMRAAVPVLTAMAEELGLEYALVLNAEAMHRPAEDDSIRYLEKGSIGKALPGYLCYGRETHVAQPFEGLNGNYMAAEITRELELDASFCEEVDGYLAPPPTNLIQSSLMTSYSVTIPYRAVAMFNLLMLEKTVDELVAPLLGVAERAARRIEERFAERVKRFASLGGADRPDFKVKVLRYEELLDIANRTFGEAQVKLAIAAAAEQLPPGADDRQAAAAAVDAIALLCKHLAPMIVLFFAPPYYPPISSRNDPFVNGLADRLSEYAKERHGMELRSNSHHGAMLDLSYVGSEEAAASVRQLAADMPLWGERYSIPFEAMEKFKVPVMNLGPFGKDAHKWTERLNRDHAFGKLPDVVAYCLKVVFEGANGEK</sequence>
<dbReference type="GO" id="GO:0016787">
    <property type="term" value="F:hydrolase activity"/>
    <property type="evidence" value="ECO:0007669"/>
    <property type="project" value="UniProtKB-KW"/>
</dbReference>
<organism evidence="1 2">
    <name type="scientific">Cohnella thailandensis</name>
    <dbReference type="NCBI Taxonomy" id="557557"/>
    <lineage>
        <taxon>Bacteria</taxon>
        <taxon>Bacillati</taxon>
        <taxon>Bacillota</taxon>
        <taxon>Bacilli</taxon>
        <taxon>Bacillales</taxon>
        <taxon>Paenibacillaceae</taxon>
        <taxon>Cohnella</taxon>
    </lineage>
</organism>
<accession>A0A841T9L2</accession>
<dbReference type="Gene3D" id="3.40.630.10">
    <property type="entry name" value="Zn peptidases"/>
    <property type="match status" value="1"/>
</dbReference>
<dbReference type="InterPro" id="IPR050072">
    <property type="entry name" value="Peptidase_M20A"/>
</dbReference>
<dbReference type="InterPro" id="IPR012166">
    <property type="entry name" value="Uncharacterised_RocB"/>
</dbReference>
<keyword evidence="1" id="KW-0378">Hydrolase</keyword>
<dbReference type="EMBL" id="JACJVQ010000025">
    <property type="protein sequence ID" value="MBB6637901.1"/>
    <property type="molecule type" value="Genomic_DNA"/>
</dbReference>
<dbReference type="RefSeq" id="WP_185123110.1">
    <property type="nucleotide sequence ID" value="NZ_JAGGKW010000019.1"/>
</dbReference>
<gene>
    <name evidence="1" type="ORF">H7B67_27555</name>
</gene>
<protein>
    <submittedName>
        <fullName evidence="1">M20/M25/M40 family metallo-hydrolase</fullName>
    </submittedName>
</protein>
<comment type="caution">
    <text evidence="1">The sequence shown here is derived from an EMBL/GenBank/DDBJ whole genome shotgun (WGS) entry which is preliminary data.</text>
</comment>
<dbReference type="PIRSF" id="PIRSF010386">
    <property type="entry name" value="RocB"/>
    <property type="match status" value="1"/>
</dbReference>
<reference evidence="1 2" key="1">
    <citation type="submission" date="2020-08" db="EMBL/GenBank/DDBJ databases">
        <title>Cohnella phylogeny.</title>
        <authorList>
            <person name="Dunlap C."/>
        </authorList>
    </citation>
    <scope>NUCLEOTIDE SEQUENCE [LARGE SCALE GENOMIC DNA]</scope>
    <source>
        <strain evidence="1 2">DSM 25241</strain>
    </source>
</reference>
<dbReference type="PANTHER" id="PTHR43808">
    <property type="entry name" value="ACETYLORNITHINE DEACETYLASE"/>
    <property type="match status" value="1"/>
</dbReference>
<dbReference type="AlphaFoldDB" id="A0A841T9L2"/>
<dbReference type="Proteomes" id="UP000535838">
    <property type="component" value="Unassembled WGS sequence"/>
</dbReference>
<dbReference type="Pfam" id="PF01546">
    <property type="entry name" value="Peptidase_M20"/>
    <property type="match status" value="1"/>
</dbReference>
<dbReference type="PANTHER" id="PTHR43808:SF27">
    <property type="entry name" value="PROTEIN ROCB"/>
    <property type="match status" value="1"/>
</dbReference>